<protein>
    <submittedName>
        <fullName evidence="1">Uncharacterized protein</fullName>
    </submittedName>
</protein>
<dbReference type="RefSeq" id="YP_007250552.1">
    <property type="nucleotide sequence ID" value="NC_019945.1"/>
</dbReference>
<evidence type="ECO:0000313" key="2">
    <source>
        <dbReference type="Proteomes" id="UP000202315"/>
    </source>
</evidence>
<name>L0CM41_9ABAC</name>
<accession>L0CM41</accession>
<organism evidence="1 2">
    <name type="scientific">Thysanoplusia orichalcea nucleopolyhedrovirus</name>
    <dbReference type="NCBI Taxonomy" id="101850"/>
    <lineage>
        <taxon>Viruses</taxon>
        <taxon>Viruses incertae sedis</taxon>
        <taxon>Naldaviricetes</taxon>
        <taxon>Lefavirales</taxon>
        <taxon>Baculoviridae</taxon>
        <taxon>Alphabaculovirus</taxon>
        <taxon>Alphabaculovirus thorichlaceae</taxon>
    </lineage>
</organism>
<evidence type="ECO:0000313" key="1">
    <source>
        <dbReference type="EMBL" id="AGA16296.1"/>
    </source>
</evidence>
<dbReference type="InterPro" id="IPR035132">
    <property type="entry name" value="DUF5501"/>
</dbReference>
<dbReference type="OrthoDB" id="29317at10239"/>
<proteinExistence type="predicted"/>
<dbReference type="EMBL" id="JX467702">
    <property type="protein sequence ID" value="AGA16296.1"/>
    <property type="molecule type" value="Genomic_DNA"/>
</dbReference>
<dbReference type="Proteomes" id="UP000202315">
    <property type="component" value="Segment"/>
</dbReference>
<keyword evidence="2" id="KW-1185">Reference proteome</keyword>
<dbReference type="Pfam" id="PF17605">
    <property type="entry name" value="DUF5501"/>
    <property type="match status" value="1"/>
</dbReference>
<dbReference type="KEGG" id="vg:14340094"/>
<sequence length="78" mass="9202">MERYHPYKRAVAAKINSSLFKKSYDNIKIVSCIEATYKNSSSCRQQQHPESKARRKLDFNNMPPFNNSEIVKIIMMKF</sequence>
<dbReference type="GeneID" id="14340094"/>
<reference evidence="1 2" key="1">
    <citation type="journal article" date="2012" name="J. Virol.">
        <title>Genome of Thysanoplusia orichalcea multiple nucleopolyhedrovirus lacks the superoxide dismutase gene.</title>
        <authorList>
            <person name="Wang Y.S."/>
            <person name="Huang G.H."/>
            <person name="Cheng X.H."/>
            <person name="Wang X."/>
            <person name="Garretson T.A."/>
            <person name="Dai L.Y."/>
            <person name="Zhang C.X."/>
            <person name="Cheng X.W."/>
        </authorList>
    </citation>
    <scope>NUCLEOTIDE SEQUENCE [LARGE SCALE GENOMIC DNA]</scope>
    <source>
        <strain evidence="1">P2</strain>
    </source>
</reference>